<dbReference type="EMBL" id="JAKMXF010000174">
    <property type="protein sequence ID" value="KAI6655834.1"/>
    <property type="molecule type" value="Genomic_DNA"/>
</dbReference>
<evidence type="ECO:0000313" key="2">
    <source>
        <dbReference type="Proteomes" id="UP001165289"/>
    </source>
</evidence>
<organism evidence="1 2">
    <name type="scientific">Oopsacas minuta</name>
    <dbReference type="NCBI Taxonomy" id="111878"/>
    <lineage>
        <taxon>Eukaryota</taxon>
        <taxon>Metazoa</taxon>
        <taxon>Porifera</taxon>
        <taxon>Hexactinellida</taxon>
        <taxon>Hexasterophora</taxon>
        <taxon>Lyssacinosida</taxon>
        <taxon>Leucopsacidae</taxon>
        <taxon>Oopsacas</taxon>
    </lineage>
</organism>
<proteinExistence type="predicted"/>
<comment type="caution">
    <text evidence="1">The sequence shown here is derived from an EMBL/GenBank/DDBJ whole genome shotgun (WGS) entry which is preliminary data.</text>
</comment>
<protein>
    <submittedName>
        <fullName evidence="1">Uncharacterized protein</fullName>
    </submittedName>
</protein>
<sequence length="128" mass="14884">MTEVECILDGMTYLNLLHLIITWQNLIPTYRDDWETEMLEKVKGLDLKDSESYTDENEDSDKNRVKGQVNDIRQLNDLHKEIEKHSAPTNSPETFQHHVREATGSTRRAIDSLSTGEESEYKQIVSEF</sequence>
<gene>
    <name evidence="1" type="ORF">LOD99_11368</name>
</gene>
<dbReference type="AlphaFoldDB" id="A0AAV7K5V2"/>
<reference evidence="1 2" key="1">
    <citation type="journal article" date="2023" name="BMC Biol.">
        <title>The compact genome of the sponge Oopsacas minuta (Hexactinellida) is lacking key metazoan core genes.</title>
        <authorList>
            <person name="Santini S."/>
            <person name="Schenkelaars Q."/>
            <person name="Jourda C."/>
            <person name="Duchesne M."/>
            <person name="Belahbib H."/>
            <person name="Rocher C."/>
            <person name="Selva M."/>
            <person name="Riesgo A."/>
            <person name="Vervoort M."/>
            <person name="Leys S.P."/>
            <person name="Kodjabachian L."/>
            <person name="Le Bivic A."/>
            <person name="Borchiellini C."/>
            <person name="Claverie J.M."/>
            <person name="Renard E."/>
        </authorList>
    </citation>
    <scope>NUCLEOTIDE SEQUENCE [LARGE SCALE GENOMIC DNA]</scope>
    <source>
        <strain evidence="1">SPO-2</strain>
    </source>
</reference>
<name>A0AAV7K5V2_9METZ</name>
<dbReference type="Proteomes" id="UP001165289">
    <property type="component" value="Unassembled WGS sequence"/>
</dbReference>
<evidence type="ECO:0000313" key="1">
    <source>
        <dbReference type="EMBL" id="KAI6655834.1"/>
    </source>
</evidence>
<keyword evidence="2" id="KW-1185">Reference proteome</keyword>
<accession>A0AAV7K5V2</accession>